<dbReference type="Proteomes" id="UP000275865">
    <property type="component" value="Unassembled WGS sequence"/>
</dbReference>
<keyword evidence="1" id="KW-1133">Transmembrane helix</keyword>
<protein>
    <submittedName>
        <fullName evidence="2">YcxB family protein</fullName>
    </submittedName>
</protein>
<keyword evidence="1" id="KW-0472">Membrane</keyword>
<dbReference type="AlphaFoldDB" id="A0A3A9XVF0"/>
<gene>
    <name evidence="2" type="ORF">D7044_24345</name>
</gene>
<feature type="transmembrane region" description="Helical" evidence="1">
    <location>
        <begin position="51"/>
        <end position="69"/>
    </location>
</feature>
<proteinExistence type="predicted"/>
<organism evidence="2 3">
    <name type="scientific">Micromonospora musae</name>
    <dbReference type="NCBI Taxonomy" id="1894970"/>
    <lineage>
        <taxon>Bacteria</taxon>
        <taxon>Bacillati</taxon>
        <taxon>Actinomycetota</taxon>
        <taxon>Actinomycetes</taxon>
        <taxon>Micromonosporales</taxon>
        <taxon>Micromonosporaceae</taxon>
        <taxon>Micromonospora</taxon>
    </lineage>
</organism>
<name>A0A3A9XVF0_9ACTN</name>
<comment type="caution">
    <text evidence="2">The sequence shown here is derived from an EMBL/GenBank/DDBJ whole genome shotgun (WGS) entry which is preliminary data.</text>
</comment>
<reference evidence="2 3" key="1">
    <citation type="submission" date="2018-09" db="EMBL/GenBank/DDBJ databases">
        <title>Micromonospora sp. nov. MS1-9, isolated from a root of Musa sp.</title>
        <authorList>
            <person name="Kuncharoen N."/>
            <person name="Kudo T."/>
            <person name="Ohkuma M."/>
            <person name="Yuki M."/>
            <person name="Tanasupawat S."/>
        </authorList>
    </citation>
    <scope>NUCLEOTIDE SEQUENCE [LARGE SCALE GENOMIC DNA]</scope>
    <source>
        <strain evidence="2 3">MS1-9</strain>
    </source>
</reference>
<keyword evidence="1" id="KW-0812">Transmembrane</keyword>
<evidence type="ECO:0000256" key="1">
    <source>
        <dbReference type="SAM" id="Phobius"/>
    </source>
</evidence>
<dbReference type="EMBL" id="RAZT01000013">
    <property type="protein sequence ID" value="RKN28802.1"/>
    <property type="molecule type" value="Genomic_DNA"/>
</dbReference>
<evidence type="ECO:0000313" key="3">
    <source>
        <dbReference type="Proteomes" id="UP000275865"/>
    </source>
</evidence>
<evidence type="ECO:0000313" key="2">
    <source>
        <dbReference type="EMBL" id="RKN28802.1"/>
    </source>
</evidence>
<accession>A0A3A9XVF0</accession>
<sequence>MISFETRPDRRLLTQALRRTLRRSLRLFTLCGFILLLPAAAALLTDDPLVGLGWLAGAVVFWALPAVVVRSAVQASWKGYGIPIAWQFSDAGVRMDSALMESLIRWEALESVEPIPGQLLLKINRQQVVPVTIAGLTPVDRETLAGYLRGRGLLPEGAAITG</sequence>